<keyword evidence="1" id="KW-0175">Coiled coil</keyword>
<dbReference type="Proteomes" id="UP000192656">
    <property type="component" value="Unassembled WGS sequence"/>
</dbReference>
<organism evidence="2 3">
    <name type="scientific">Fulvimarina manganoxydans</name>
    <dbReference type="NCBI Taxonomy" id="937218"/>
    <lineage>
        <taxon>Bacteria</taxon>
        <taxon>Pseudomonadati</taxon>
        <taxon>Pseudomonadota</taxon>
        <taxon>Alphaproteobacteria</taxon>
        <taxon>Hyphomicrobiales</taxon>
        <taxon>Aurantimonadaceae</taxon>
        <taxon>Fulvimarina</taxon>
    </lineage>
</organism>
<name>A0A1W1Y8S0_9HYPH</name>
<dbReference type="STRING" id="937218.SAMN06297251_10147"/>
<dbReference type="EMBL" id="FWXR01000001">
    <property type="protein sequence ID" value="SMC32557.1"/>
    <property type="molecule type" value="Genomic_DNA"/>
</dbReference>
<keyword evidence="3" id="KW-1185">Reference proteome</keyword>
<dbReference type="AlphaFoldDB" id="A0A1W1Y8S0"/>
<evidence type="ECO:0000256" key="1">
    <source>
        <dbReference type="SAM" id="Coils"/>
    </source>
</evidence>
<evidence type="ECO:0000313" key="3">
    <source>
        <dbReference type="Proteomes" id="UP000192656"/>
    </source>
</evidence>
<sequence>MWASEFLATIGENQTVSALAAIVTLTGGSAIGMSRWAFSLRKDLQRRKMRNIDLAEQNEELSRRIAEMSGTIKNQEIEIEDESVFLERLLRSFPSEQDERHRYMHALHEAYLILPPTRDDDQLDRAREFLLSSCEALAWSCHTDQSYRKCANGMIAQRLLDRCLRGTRPELESWHLEMTREDALDNFEFAKTLYETYSDLDDVVDAAVASVCFLQNESAILPTNEDHKAASEWAGARLNEFIENSERDPENNPVWMYRFPNSFAFWLLGVKDNLNFDAPDHWLHSPSAIRNLVGSVRLHWFLSNSLGQFLDEVRYSNEGGFVLPDYEFRSNGGSH</sequence>
<dbReference type="RefSeq" id="WP_084407803.1">
    <property type="nucleotide sequence ID" value="NZ_FWXR01000001.1"/>
</dbReference>
<evidence type="ECO:0000313" key="2">
    <source>
        <dbReference type="EMBL" id="SMC32557.1"/>
    </source>
</evidence>
<gene>
    <name evidence="2" type="ORF">SAMN06297251_10147</name>
</gene>
<proteinExistence type="predicted"/>
<feature type="coiled-coil region" evidence="1">
    <location>
        <begin position="51"/>
        <end position="78"/>
    </location>
</feature>
<reference evidence="2 3" key="1">
    <citation type="submission" date="2017-04" db="EMBL/GenBank/DDBJ databases">
        <authorList>
            <person name="Afonso C.L."/>
            <person name="Miller P.J."/>
            <person name="Scott M.A."/>
            <person name="Spackman E."/>
            <person name="Goraichik I."/>
            <person name="Dimitrov K.M."/>
            <person name="Suarez D.L."/>
            <person name="Swayne D.E."/>
        </authorList>
    </citation>
    <scope>NUCLEOTIDE SEQUENCE [LARGE SCALE GENOMIC DNA]</scope>
    <source>
        <strain evidence="2 3">CGMCC 1.10972</strain>
    </source>
</reference>
<accession>A0A1W1Y8S0</accession>
<protein>
    <submittedName>
        <fullName evidence="2">Uncharacterized protein</fullName>
    </submittedName>
</protein>